<sequence length="194" mass="20823">MTTETASLSNLRQTYDYLVVGGGTAGLVVANRLTEDPTVSVRVLEAGGNCVDDPRIAVPGLAASTYFDPAFDWCLNRSPTVDPTLIRGSSSAILDGAGSRCRAIYVDRKPSPHRQTRSAISCRLAISIRRSKTPMAMLSQAIGGVVDDQLRVYGYCNLRVVDAGVIPLIPRGNIQATVFVVVEKAADIIKESRQ</sequence>
<evidence type="ECO:0000313" key="1">
    <source>
        <dbReference type="EMBL" id="RAH68866.1"/>
    </source>
</evidence>
<dbReference type="EMBL" id="KZ824964">
    <property type="protein sequence ID" value="RAH68866.1"/>
    <property type="molecule type" value="Genomic_DNA"/>
</dbReference>
<gene>
    <name evidence="1" type="ORF">BO66DRAFT_439875</name>
</gene>
<accession>A0ACD1H5F7</accession>
<evidence type="ECO:0000313" key="2">
    <source>
        <dbReference type="Proteomes" id="UP000249661"/>
    </source>
</evidence>
<organism evidence="1 2">
    <name type="scientific">Aspergillus aculeatinus CBS 121060</name>
    <dbReference type="NCBI Taxonomy" id="1448322"/>
    <lineage>
        <taxon>Eukaryota</taxon>
        <taxon>Fungi</taxon>
        <taxon>Dikarya</taxon>
        <taxon>Ascomycota</taxon>
        <taxon>Pezizomycotina</taxon>
        <taxon>Eurotiomycetes</taxon>
        <taxon>Eurotiomycetidae</taxon>
        <taxon>Eurotiales</taxon>
        <taxon>Aspergillaceae</taxon>
        <taxon>Aspergillus</taxon>
        <taxon>Aspergillus subgen. Circumdati</taxon>
    </lineage>
</organism>
<protein>
    <submittedName>
        <fullName evidence="1">Uncharacterized protein</fullName>
    </submittedName>
</protein>
<dbReference type="Proteomes" id="UP000249661">
    <property type="component" value="Unassembled WGS sequence"/>
</dbReference>
<name>A0ACD1H5F7_9EURO</name>
<keyword evidence="2" id="KW-1185">Reference proteome</keyword>
<reference evidence="1" key="1">
    <citation type="submission" date="2018-02" db="EMBL/GenBank/DDBJ databases">
        <title>The genomes of Aspergillus section Nigri reveals drivers in fungal speciation.</title>
        <authorList>
            <consortium name="DOE Joint Genome Institute"/>
            <person name="Vesth T.C."/>
            <person name="Nybo J."/>
            <person name="Theobald S."/>
            <person name="Brandl J."/>
            <person name="Frisvad J.C."/>
            <person name="Nielsen K.F."/>
            <person name="Lyhne E.K."/>
            <person name="Kogle M.E."/>
            <person name="Kuo A."/>
            <person name="Riley R."/>
            <person name="Clum A."/>
            <person name="Nolan M."/>
            <person name="Lipzen A."/>
            <person name="Salamov A."/>
            <person name="Henrissat B."/>
            <person name="Wiebenga A."/>
            <person name="De vries R.P."/>
            <person name="Grigoriev I.V."/>
            <person name="Mortensen U.H."/>
            <person name="Andersen M.R."/>
            <person name="Baker S.E."/>
        </authorList>
    </citation>
    <scope>NUCLEOTIDE SEQUENCE</scope>
    <source>
        <strain evidence="1">CBS 121060</strain>
    </source>
</reference>
<proteinExistence type="predicted"/>